<evidence type="ECO:0000256" key="19">
    <source>
        <dbReference type="RuleBase" id="RU003654"/>
    </source>
</evidence>
<evidence type="ECO:0000256" key="20">
    <source>
        <dbReference type="RuleBase" id="RU361236"/>
    </source>
</evidence>
<keyword evidence="4 17" id="KW-0479">Metal-binding</keyword>
<dbReference type="Pfam" id="PF00068">
    <property type="entry name" value="Phospholip_A2_1"/>
    <property type="match status" value="1"/>
</dbReference>
<dbReference type="PROSITE" id="PS00118">
    <property type="entry name" value="PA2_HIS"/>
    <property type="match status" value="1"/>
</dbReference>
<comment type="catalytic activity">
    <reaction evidence="20">
        <text>a 1,2-diacyl-sn-glycero-3-phosphocholine + H2O = a 1-acyl-sn-glycero-3-phosphocholine + a fatty acid + H(+)</text>
        <dbReference type="Rhea" id="RHEA:15801"/>
        <dbReference type="ChEBI" id="CHEBI:15377"/>
        <dbReference type="ChEBI" id="CHEBI:15378"/>
        <dbReference type="ChEBI" id="CHEBI:28868"/>
        <dbReference type="ChEBI" id="CHEBI:57643"/>
        <dbReference type="ChEBI" id="CHEBI:58168"/>
        <dbReference type="EC" id="3.1.1.4"/>
    </reaction>
</comment>
<evidence type="ECO:0000256" key="7">
    <source>
        <dbReference type="ARBA" id="ARBA00023098"/>
    </source>
</evidence>
<evidence type="ECO:0000256" key="15">
    <source>
        <dbReference type="ARBA" id="ARBA00049039"/>
    </source>
</evidence>
<dbReference type="FunFam" id="1.20.90.10:FF:000011">
    <property type="entry name" value="Phospholipase A(2)"/>
    <property type="match status" value="1"/>
</dbReference>
<keyword evidence="5 20" id="KW-0378">Hydrolase</keyword>
<evidence type="ECO:0000256" key="1">
    <source>
        <dbReference type="ARBA" id="ARBA00004613"/>
    </source>
</evidence>
<feature type="binding site" evidence="17">
    <location>
        <position position="55"/>
    </location>
    <ligand>
        <name>Ca(2+)</name>
        <dbReference type="ChEBI" id="CHEBI:29108"/>
    </ligand>
</feature>
<evidence type="ECO:0000256" key="16">
    <source>
        <dbReference type="PIRSR" id="PIRSR601211-1"/>
    </source>
</evidence>
<organism evidence="22 23">
    <name type="scientific">Pleuronectes platessa</name>
    <name type="common">European plaice</name>
    <dbReference type="NCBI Taxonomy" id="8262"/>
    <lineage>
        <taxon>Eukaryota</taxon>
        <taxon>Metazoa</taxon>
        <taxon>Chordata</taxon>
        <taxon>Craniata</taxon>
        <taxon>Vertebrata</taxon>
        <taxon>Euteleostomi</taxon>
        <taxon>Actinopterygii</taxon>
        <taxon>Neopterygii</taxon>
        <taxon>Teleostei</taxon>
        <taxon>Neoteleostei</taxon>
        <taxon>Acanthomorphata</taxon>
        <taxon>Carangaria</taxon>
        <taxon>Pleuronectiformes</taxon>
        <taxon>Pleuronectoidei</taxon>
        <taxon>Pleuronectidae</taxon>
        <taxon>Pleuronectes</taxon>
    </lineage>
</organism>
<dbReference type="GO" id="GO:0005543">
    <property type="term" value="F:phospholipid binding"/>
    <property type="evidence" value="ECO:0007669"/>
    <property type="project" value="TreeGrafter"/>
</dbReference>
<evidence type="ECO:0000256" key="6">
    <source>
        <dbReference type="ARBA" id="ARBA00022837"/>
    </source>
</evidence>
<keyword evidence="8 18" id="KW-1015">Disulfide bond</keyword>
<feature type="disulfide bond" evidence="18">
    <location>
        <begin position="84"/>
        <end position="116"/>
    </location>
</feature>
<feature type="active site" evidence="16">
    <location>
        <position position="71"/>
    </location>
</feature>
<dbReference type="PANTHER" id="PTHR11716">
    <property type="entry name" value="PHOSPHOLIPASE A2 FAMILY MEMBER"/>
    <property type="match status" value="1"/>
</dbReference>
<dbReference type="Proteomes" id="UP001153269">
    <property type="component" value="Unassembled WGS sequence"/>
</dbReference>
<evidence type="ECO:0000259" key="21">
    <source>
        <dbReference type="SMART" id="SM00085"/>
    </source>
</evidence>
<dbReference type="InterPro" id="IPR001211">
    <property type="entry name" value="PLA2"/>
</dbReference>
<comment type="catalytic activity">
    <reaction evidence="12">
        <text>1,2-dihexadecanoyl-sn-glycero-3-phosphocholine + H2O = 1-hexadecanoyl-sn-glycero-3-phosphocholine + hexadecanoate + H(+)</text>
        <dbReference type="Rhea" id="RHEA:41223"/>
        <dbReference type="ChEBI" id="CHEBI:7896"/>
        <dbReference type="ChEBI" id="CHEBI:15377"/>
        <dbReference type="ChEBI" id="CHEBI:15378"/>
        <dbReference type="ChEBI" id="CHEBI:72998"/>
        <dbReference type="ChEBI" id="CHEBI:72999"/>
    </reaction>
    <physiologicalReaction direction="left-to-right" evidence="12">
        <dbReference type="Rhea" id="RHEA:41224"/>
    </physiologicalReaction>
</comment>
<feature type="domain" description="Phospholipase A2-like central" evidence="21">
    <location>
        <begin position="24"/>
        <end position="148"/>
    </location>
</feature>
<comment type="catalytic activity">
    <reaction evidence="11">
        <text>N-hexadecanoyl-1,2-di-(9Z-octadecenoyl)-sn-glycero-3-phosphoethanolamine + H2O = N-hexadecanoyl-1-(9Z-octadecenoyl)-sn-glycero-3-phosphoethanolamine + (9Z)-octadecenoate + H(+)</text>
        <dbReference type="Rhea" id="RHEA:45424"/>
        <dbReference type="ChEBI" id="CHEBI:15377"/>
        <dbReference type="ChEBI" id="CHEBI:15378"/>
        <dbReference type="ChEBI" id="CHEBI:30823"/>
        <dbReference type="ChEBI" id="CHEBI:78097"/>
        <dbReference type="ChEBI" id="CHEBI:85217"/>
    </reaction>
    <physiologicalReaction direction="left-to-right" evidence="11">
        <dbReference type="Rhea" id="RHEA:45425"/>
    </physiologicalReaction>
</comment>
<dbReference type="EC" id="3.1.1.4" evidence="2 20"/>
<dbReference type="PRINTS" id="PR00389">
    <property type="entry name" value="PHPHLIPASEA2"/>
</dbReference>
<feature type="chain" id="PRO_5040542521" description="Phospholipase A2" evidence="20">
    <location>
        <begin position="23"/>
        <end position="148"/>
    </location>
</feature>
<feature type="binding site" evidence="17">
    <location>
        <position position="72"/>
    </location>
    <ligand>
        <name>Ca(2+)</name>
        <dbReference type="ChEBI" id="CHEBI:29108"/>
    </ligand>
</feature>
<evidence type="ECO:0000256" key="8">
    <source>
        <dbReference type="ARBA" id="ARBA00023157"/>
    </source>
</evidence>
<dbReference type="GO" id="GO:0005102">
    <property type="term" value="F:signaling receptor binding"/>
    <property type="evidence" value="ECO:0007669"/>
    <property type="project" value="UniProtKB-ARBA"/>
</dbReference>
<evidence type="ECO:0000256" key="17">
    <source>
        <dbReference type="PIRSR" id="PIRSR601211-2"/>
    </source>
</evidence>
<dbReference type="PROSITE" id="PS00119">
    <property type="entry name" value="PA2_ASP"/>
    <property type="match status" value="1"/>
</dbReference>
<feature type="signal peptide" evidence="20">
    <location>
        <begin position="1"/>
        <end position="22"/>
    </location>
</feature>
<dbReference type="GO" id="GO:0005509">
    <property type="term" value="F:calcium ion binding"/>
    <property type="evidence" value="ECO:0007669"/>
    <property type="project" value="InterPro"/>
</dbReference>
<dbReference type="InterPro" id="IPR033113">
    <property type="entry name" value="PLA2_histidine"/>
</dbReference>
<dbReference type="SMART" id="SM00085">
    <property type="entry name" value="PA2c"/>
    <property type="match status" value="1"/>
</dbReference>
<keyword evidence="6 17" id="KW-0106">Calcium</keyword>
<feature type="binding site" evidence="17">
    <location>
        <position position="53"/>
    </location>
    <ligand>
        <name>Ca(2+)</name>
        <dbReference type="ChEBI" id="CHEBI:29108"/>
    </ligand>
</feature>
<evidence type="ECO:0000256" key="5">
    <source>
        <dbReference type="ARBA" id="ARBA00022801"/>
    </source>
</evidence>
<dbReference type="CDD" id="cd00125">
    <property type="entry name" value="PLA2c"/>
    <property type="match status" value="1"/>
</dbReference>
<feature type="active site" evidence="16">
    <location>
        <position position="124"/>
    </location>
</feature>
<feature type="disulfide bond" evidence="18">
    <location>
        <begin position="52"/>
        <end position="68"/>
    </location>
</feature>
<evidence type="ECO:0000256" key="10">
    <source>
        <dbReference type="ARBA" id="ARBA00048015"/>
    </source>
</evidence>
<evidence type="ECO:0000256" key="4">
    <source>
        <dbReference type="ARBA" id="ARBA00022723"/>
    </source>
</evidence>
<reference evidence="22" key="1">
    <citation type="submission" date="2020-03" db="EMBL/GenBank/DDBJ databases">
        <authorList>
            <person name="Weist P."/>
        </authorList>
    </citation>
    <scope>NUCLEOTIDE SEQUENCE</scope>
</reference>
<feature type="disulfide bond" evidence="18">
    <location>
        <begin position="74"/>
        <end position="123"/>
    </location>
</feature>
<dbReference type="AlphaFoldDB" id="A0A9N7U8G4"/>
<gene>
    <name evidence="22" type="ORF">PLEPLA_LOCUS13749</name>
</gene>
<dbReference type="InterPro" id="IPR033112">
    <property type="entry name" value="PLA2_Asp_AS"/>
</dbReference>
<keyword evidence="20" id="KW-0732">Signal</keyword>
<comment type="similarity">
    <text evidence="19">Belongs to the phospholipase A2 family.</text>
</comment>
<dbReference type="EMBL" id="CADEAL010000836">
    <property type="protein sequence ID" value="CAB1425816.1"/>
    <property type="molecule type" value="Genomic_DNA"/>
</dbReference>
<dbReference type="InterPro" id="IPR036444">
    <property type="entry name" value="PLipase_A2_dom_sf"/>
</dbReference>
<dbReference type="GO" id="GO:0005576">
    <property type="term" value="C:extracellular region"/>
    <property type="evidence" value="ECO:0007669"/>
    <property type="project" value="UniProtKB-SubCell"/>
</dbReference>
<comment type="catalytic activity">
    <reaction evidence="13">
        <text>1-hexadecanoyl-2-(5Z,8Z,11Z,14Z-eicosatetraenoyl)-sn-glycero-3-phosphocholine + H2O = 1-hexadecanoyl-sn-glycero-3-phosphocholine + (5Z,8Z,11Z,14Z)-eicosatetraenoate + H(+)</text>
        <dbReference type="Rhea" id="RHEA:40427"/>
        <dbReference type="ChEBI" id="CHEBI:15377"/>
        <dbReference type="ChEBI" id="CHEBI:15378"/>
        <dbReference type="ChEBI" id="CHEBI:32395"/>
        <dbReference type="ChEBI" id="CHEBI:72998"/>
        <dbReference type="ChEBI" id="CHEBI:73003"/>
    </reaction>
    <physiologicalReaction direction="left-to-right" evidence="13">
        <dbReference type="Rhea" id="RHEA:40428"/>
    </physiologicalReaction>
</comment>
<evidence type="ECO:0000256" key="14">
    <source>
        <dbReference type="ARBA" id="ARBA00048699"/>
    </source>
</evidence>
<dbReference type="GO" id="GO:0050482">
    <property type="term" value="P:arachidonate secretion"/>
    <property type="evidence" value="ECO:0007669"/>
    <property type="project" value="InterPro"/>
</dbReference>
<evidence type="ECO:0000256" key="12">
    <source>
        <dbReference type="ARBA" id="ARBA00048227"/>
    </source>
</evidence>
<comment type="catalytic activity">
    <reaction evidence="9">
        <text>N,1-dihexadecanoyl-2-(9Z,12Z-octadecadienoyl)-sn-glycero-3-phosphoethanolamine + H2O = N,1-dihexadecanoyl-sn-glycero-3-phosphoethanolamine + (9Z,12Z)-octadecadienoate + H(+)</text>
        <dbReference type="Rhea" id="RHEA:56424"/>
        <dbReference type="ChEBI" id="CHEBI:15377"/>
        <dbReference type="ChEBI" id="CHEBI:15378"/>
        <dbReference type="ChEBI" id="CHEBI:30245"/>
        <dbReference type="ChEBI" id="CHEBI:85334"/>
        <dbReference type="ChEBI" id="CHEBI:85335"/>
    </reaction>
    <physiologicalReaction direction="left-to-right" evidence="9">
        <dbReference type="Rhea" id="RHEA:56425"/>
    </physiologicalReaction>
</comment>
<evidence type="ECO:0000256" key="2">
    <source>
        <dbReference type="ARBA" id="ARBA00013278"/>
    </source>
</evidence>
<evidence type="ECO:0000256" key="18">
    <source>
        <dbReference type="PIRSR" id="PIRSR601211-3"/>
    </source>
</evidence>
<comment type="catalytic activity">
    <reaction evidence="15">
        <text>1-hexadecanoyl-2-(9Z,12Z-octadecadienoyl)-sn-glycero-3-phosphoethanolamine + H2O = 1-hexadecanoyl-sn-glycero-3-phosphoethanolamine + (9Z,12Z)-octadecadienoate + H(+)</text>
        <dbReference type="Rhea" id="RHEA:40815"/>
        <dbReference type="ChEBI" id="CHEBI:15377"/>
        <dbReference type="ChEBI" id="CHEBI:15378"/>
        <dbReference type="ChEBI" id="CHEBI:30245"/>
        <dbReference type="ChEBI" id="CHEBI:73004"/>
        <dbReference type="ChEBI" id="CHEBI:73008"/>
    </reaction>
    <physiologicalReaction direction="left-to-right" evidence="15">
        <dbReference type="Rhea" id="RHEA:40816"/>
    </physiologicalReaction>
</comment>
<evidence type="ECO:0000256" key="13">
    <source>
        <dbReference type="ARBA" id="ARBA00048373"/>
    </source>
</evidence>
<dbReference type="Gene3D" id="1.20.90.10">
    <property type="entry name" value="Phospholipase A2 domain"/>
    <property type="match status" value="1"/>
</dbReference>
<comment type="catalytic activity">
    <reaction evidence="10">
        <text>1-hexadecanoyl-2-(9Z-octadecenoyl)-sn-glycero-3-phospho-(1'-sn-glycerol) + H2O = 1-hexadecanoyl-sn-glycero-3-phospho-(1'-sn-glycerol) + (9Z)-octadecenoate + H(+)</text>
        <dbReference type="Rhea" id="RHEA:40919"/>
        <dbReference type="ChEBI" id="CHEBI:15377"/>
        <dbReference type="ChEBI" id="CHEBI:15378"/>
        <dbReference type="ChEBI" id="CHEBI:30823"/>
        <dbReference type="ChEBI" id="CHEBI:72841"/>
        <dbReference type="ChEBI" id="CHEBI:75158"/>
    </reaction>
    <physiologicalReaction direction="left-to-right" evidence="10">
        <dbReference type="Rhea" id="RHEA:40920"/>
    </physiologicalReaction>
</comment>
<keyword evidence="23" id="KW-1185">Reference proteome</keyword>
<sequence length="148" mass="16880">MNILRTLFLLAASLSLAPSTNGKSLYQFRNHILCLMPNSWPIRDYADYGCYCGNGGRGTPVDELDRCCEVHDNCYCDAIEHPACWSIFHSPYVKLYSYNCATRSKIITCGNNNNACEMIICECDRKAAECFARSPYIDAHWNWPQDRC</sequence>
<comment type="caution">
    <text evidence="22">The sequence shown here is derived from an EMBL/GenBank/DDBJ whole genome shotgun (WGS) entry which is preliminary data.</text>
</comment>
<keyword evidence="7 20" id="KW-0443">Lipid metabolism</keyword>
<dbReference type="GO" id="GO:0006644">
    <property type="term" value="P:phospholipid metabolic process"/>
    <property type="evidence" value="ECO:0007669"/>
    <property type="project" value="InterPro"/>
</dbReference>
<evidence type="ECO:0000256" key="11">
    <source>
        <dbReference type="ARBA" id="ARBA00048221"/>
    </source>
</evidence>
<evidence type="ECO:0000256" key="3">
    <source>
        <dbReference type="ARBA" id="ARBA00022525"/>
    </source>
</evidence>
<dbReference type="PANTHER" id="PTHR11716:SF94">
    <property type="entry name" value="PHOSPHOLIPASE A2"/>
    <property type="match status" value="1"/>
</dbReference>
<dbReference type="GO" id="GO:0016042">
    <property type="term" value="P:lipid catabolic process"/>
    <property type="evidence" value="ECO:0007669"/>
    <property type="project" value="InterPro"/>
</dbReference>
<keyword evidence="3 20" id="KW-0964">Secreted</keyword>
<name>A0A9N7U8G4_PLEPL</name>
<dbReference type="InterPro" id="IPR016090">
    <property type="entry name" value="PLA2-like_dom"/>
</dbReference>
<evidence type="ECO:0000313" key="23">
    <source>
        <dbReference type="Proteomes" id="UP001153269"/>
    </source>
</evidence>
<feature type="disulfide bond" evidence="18">
    <location>
        <begin position="67"/>
        <end position="130"/>
    </location>
</feature>
<feature type="disulfide bond" evidence="18">
    <location>
        <begin position="109"/>
        <end position="121"/>
    </location>
</feature>
<feature type="binding site" evidence="17">
    <location>
        <position position="51"/>
    </location>
    <ligand>
        <name>Ca(2+)</name>
        <dbReference type="ChEBI" id="CHEBI:29108"/>
    </ligand>
</feature>
<proteinExistence type="inferred from homology"/>
<accession>A0A9N7U8G4</accession>
<comment type="subcellular location">
    <subcellularLocation>
        <location evidence="1 20">Secreted</location>
    </subcellularLocation>
</comment>
<protein>
    <recommendedName>
        <fullName evidence="2 20">Phospholipase A2</fullName>
        <ecNumber evidence="2 20">3.1.1.4</ecNumber>
    </recommendedName>
</protein>
<evidence type="ECO:0000313" key="22">
    <source>
        <dbReference type="EMBL" id="CAB1425816.1"/>
    </source>
</evidence>
<comment type="catalytic activity">
    <reaction evidence="14">
        <text>1-hexadecanoyl-2-(9Z-octadecenoyl)-sn-glycero-3-phosphocholine + H2O = 1-hexadecanoyl-sn-glycero-3-phosphocholine + (9Z)-octadecenoate + H(+)</text>
        <dbReference type="Rhea" id="RHEA:38779"/>
        <dbReference type="ChEBI" id="CHEBI:15377"/>
        <dbReference type="ChEBI" id="CHEBI:15378"/>
        <dbReference type="ChEBI" id="CHEBI:30823"/>
        <dbReference type="ChEBI" id="CHEBI:72998"/>
        <dbReference type="ChEBI" id="CHEBI:73001"/>
    </reaction>
    <physiologicalReaction direction="left-to-right" evidence="14">
        <dbReference type="Rhea" id="RHEA:38780"/>
    </physiologicalReaction>
</comment>
<dbReference type="GO" id="GO:0047498">
    <property type="term" value="F:calcium-dependent phospholipase A2 activity"/>
    <property type="evidence" value="ECO:0007669"/>
    <property type="project" value="TreeGrafter"/>
</dbReference>
<dbReference type="SUPFAM" id="SSF48619">
    <property type="entry name" value="Phospholipase A2, PLA2"/>
    <property type="match status" value="1"/>
</dbReference>
<comment type="cofactor">
    <cofactor evidence="17">
        <name>Ca(2+)</name>
        <dbReference type="ChEBI" id="CHEBI:29108"/>
    </cofactor>
    <text evidence="17">Binds 1 Ca(2+) ion per subunit.</text>
</comment>
<evidence type="ECO:0000256" key="9">
    <source>
        <dbReference type="ARBA" id="ARBA00047535"/>
    </source>
</evidence>